<dbReference type="RefSeq" id="WP_284474839.1">
    <property type="nucleotide sequence ID" value="NZ_JASVEJ010000030.1"/>
</dbReference>
<dbReference type="SUPFAM" id="SSF55729">
    <property type="entry name" value="Acyl-CoA N-acyltransferases (Nat)"/>
    <property type="match status" value="1"/>
</dbReference>
<dbReference type="PROSITE" id="PS51186">
    <property type="entry name" value="GNAT"/>
    <property type="match status" value="1"/>
</dbReference>
<evidence type="ECO:0000313" key="4">
    <source>
        <dbReference type="EMBL" id="MDL5057392.1"/>
    </source>
</evidence>
<keyword evidence="5" id="KW-1185">Reference proteome</keyword>
<reference evidence="4 5" key="1">
    <citation type="submission" date="2023-06" db="EMBL/GenBank/DDBJ databases">
        <title>Whole genome sequence of Oscillatoria calcuttensis NRMC-F 0142.</title>
        <authorList>
            <person name="Shakena Fathima T."/>
            <person name="Muralitharan G."/>
            <person name="Thajuddin N."/>
        </authorList>
    </citation>
    <scope>NUCLEOTIDE SEQUENCE [LARGE SCALE GENOMIC DNA]</scope>
    <source>
        <strain evidence="4 5">NRMC-F 0142</strain>
    </source>
</reference>
<evidence type="ECO:0000313" key="5">
    <source>
        <dbReference type="Proteomes" id="UP001230986"/>
    </source>
</evidence>
<dbReference type="Pfam" id="PF00583">
    <property type="entry name" value="Acetyltransf_1"/>
    <property type="match status" value="1"/>
</dbReference>
<comment type="caution">
    <text evidence="4">The sequence shown here is derived from an EMBL/GenBank/DDBJ whole genome shotgun (WGS) entry which is preliminary data.</text>
</comment>
<dbReference type="PANTHER" id="PTHR43877">
    <property type="entry name" value="AMINOALKYLPHOSPHONATE N-ACETYLTRANSFERASE-RELATED-RELATED"/>
    <property type="match status" value="1"/>
</dbReference>
<organism evidence="4 5">
    <name type="scientific">Geitlerinema calcuttense NRMC-F 0142</name>
    <dbReference type="NCBI Taxonomy" id="2922238"/>
    <lineage>
        <taxon>Bacteria</taxon>
        <taxon>Bacillati</taxon>
        <taxon>Cyanobacteriota</taxon>
        <taxon>Cyanophyceae</taxon>
        <taxon>Geitlerinematales</taxon>
        <taxon>Geitlerinemataceae</taxon>
        <taxon>Geitlerinema</taxon>
    </lineage>
</organism>
<gene>
    <name evidence="4" type="ORF">QQ055_07960</name>
</gene>
<keyword evidence="2" id="KW-0012">Acyltransferase</keyword>
<dbReference type="InterPro" id="IPR050832">
    <property type="entry name" value="Bact_Acetyltransf"/>
</dbReference>
<accession>A0ABT7M0N2</accession>
<dbReference type="Gene3D" id="3.40.630.30">
    <property type="match status" value="1"/>
</dbReference>
<dbReference type="Proteomes" id="UP001230986">
    <property type="component" value="Unassembled WGS sequence"/>
</dbReference>
<name>A0ABT7M0N2_9CYAN</name>
<evidence type="ECO:0000259" key="3">
    <source>
        <dbReference type="PROSITE" id="PS51186"/>
    </source>
</evidence>
<dbReference type="EMBL" id="JASVEJ010000030">
    <property type="protein sequence ID" value="MDL5057392.1"/>
    <property type="molecule type" value="Genomic_DNA"/>
</dbReference>
<keyword evidence="1" id="KW-0808">Transferase</keyword>
<evidence type="ECO:0000256" key="2">
    <source>
        <dbReference type="ARBA" id="ARBA00023315"/>
    </source>
</evidence>
<proteinExistence type="predicted"/>
<sequence>MEIVDLLPDASDRIHQAAALLVEGFREHHPQAWPTLDSALTEVQDSLSDSRISRVAIAPAGFVLGWIGGIPSYGGHVWELHPLVVHPAYQSQGIGRALVADLEQQVSQRGGLTLWVGTDDENAQTSLSGVSLYPNPLEKLAQIQNLHRHPYAFYQKCGFTLIGAMPDANGRGKPDLFLAKSIETYL</sequence>
<feature type="domain" description="N-acetyltransferase" evidence="3">
    <location>
        <begin position="1"/>
        <end position="183"/>
    </location>
</feature>
<evidence type="ECO:0000256" key="1">
    <source>
        <dbReference type="ARBA" id="ARBA00022679"/>
    </source>
</evidence>
<protein>
    <submittedName>
        <fullName evidence="4">GNAT family N-acetyltransferase</fullName>
    </submittedName>
</protein>
<dbReference type="InterPro" id="IPR016181">
    <property type="entry name" value="Acyl_CoA_acyltransferase"/>
</dbReference>
<dbReference type="CDD" id="cd04301">
    <property type="entry name" value="NAT_SF"/>
    <property type="match status" value="1"/>
</dbReference>
<dbReference type="InterPro" id="IPR000182">
    <property type="entry name" value="GNAT_dom"/>
</dbReference>